<evidence type="ECO:0000256" key="2">
    <source>
        <dbReference type="SAM" id="Phobius"/>
    </source>
</evidence>
<feature type="transmembrane region" description="Helical" evidence="2">
    <location>
        <begin position="57"/>
        <end position="83"/>
    </location>
</feature>
<organism evidence="4">
    <name type="scientific">Brassica cretica</name>
    <name type="common">Mustard</name>
    <dbReference type="NCBI Taxonomy" id="69181"/>
    <lineage>
        <taxon>Eukaryota</taxon>
        <taxon>Viridiplantae</taxon>
        <taxon>Streptophyta</taxon>
        <taxon>Embryophyta</taxon>
        <taxon>Tracheophyta</taxon>
        <taxon>Spermatophyta</taxon>
        <taxon>Magnoliopsida</taxon>
        <taxon>eudicotyledons</taxon>
        <taxon>Gunneridae</taxon>
        <taxon>Pentapetalae</taxon>
        <taxon>rosids</taxon>
        <taxon>malvids</taxon>
        <taxon>Brassicales</taxon>
        <taxon>Brassicaceae</taxon>
        <taxon>Brassiceae</taxon>
        <taxon>Brassica</taxon>
    </lineage>
</organism>
<gene>
    <name evidence="4" type="ORF">F2Q70_00035857</name>
</gene>
<evidence type="ECO:0000259" key="3">
    <source>
        <dbReference type="PROSITE" id="PS50893"/>
    </source>
</evidence>
<proteinExistence type="inferred from homology"/>
<feature type="transmembrane region" description="Helical" evidence="2">
    <location>
        <begin position="201"/>
        <end position="219"/>
    </location>
</feature>
<dbReference type="CDD" id="cd03263">
    <property type="entry name" value="ABC_subfamily_A"/>
    <property type="match status" value="1"/>
</dbReference>
<dbReference type="SUPFAM" id="SSF52540">
    <property type="entry name" value="P-loop containing nucleoside triphosphate hydrolases"/>
    <property type="match status" value="1"/>
</dbReference>
<dbReference type="InterPro" id="IPR027417">
    <property type="entry name" value="P-loop_NTPase"/>
</dbReference>
<dbReference type="InterPro" id="IPR003439">
    <property type="entry name" value="ABC_transporter-like_ATP-bd"/>
</dbReference>
<keyword evidence="2" id="KW-0472">Membrane</keyword>
<evidence type="ECO:0000313" key="4">
    <source>
        <dbReference type="EMBL" id="KAF2586792.1"/>
    </source>
</evidence>
<dbReference type="GO" id="GO:0016887">
    <property type="term" value="F:ATP hydrolysis activity"/>
    <property type="evidence" value="ECO:0007669"/>
    <property type="project" value="InterPro"/>
</dbReference>
<name>A0A8S9JXX6_BRACR</name>
<dbReference type="PROSITE" id="PS50893">
    <property type="entry name" value="ABC_TRANSPORTER_2"/>
    <property type="match status" value="1"/>
</dbReference>
<dbReference type="Pfam" id="PF00005">
    <property type="entry name" value="ABC_tran"/>
    <property type="match status" value="1"/>
</dbReference>
<feature type="transmembrane region" description="Helical" evidence="2">
    <location>
        <begin position="124"/>
        <end position="145"/>
    </location>
</feature>
<dbReference type="PANTHER" id="PTHR19229:SF154">
    <property type="entry name" value="ABC TRANSPORTER A FAMILY MEMBER 3-RELATED"/>
    <property type="match status" value="1"/>
</dbReference>
<keyword evidence="2" id="KW-1133">Transmembrane helix</keyword>
<comment type="caution">
    <text evidence="4">The sequence shown here is derived from an EMBL/GenBank/DDBJ whole genome shotgun (WGS) entry which is preliminary data.</text>
</comment>
<accession>A0A8S9JXX6</accession>
<evidence type="ECO:0000256" key="1">
    <source>
        <dbReference type="ARBA" id="ARBA00008526"/>
    </source>
</evidence>
<dbReference type="EMBL" id="QGKY02000246">
    <property type="protein sequence ID" value="KAF2586792.1"/>
    <property type="molecule type" value="Genomic_DNA"/>
</dbReference>
<dbReference type="AlphaFoldDB" id="A0A8S9JXX6"/>
<dbReference type="GO" id="GO:0005319">
    <property type="term" value="F:lipid transporter activity"/>
    <property type="evidence" value="ECO:0007669"/>
    <property type="project" value="TreeGrafter"/>
</dbReference>
<comment type="similarity">
    <text evidence="1">Belongs to the ABC transporter superfamily. ABCA family. CPR flippase (TC 3.A.1.211) subfamily.</text>
</comment>
<dbReference type="Gene3D" id="3.40.50.300">
    <property type="entry name" value="P-loop containing nucleotide triphosphate hydrolases"/>
    <property type="match status" value="2"/>
</dbReference>
<reference evidence="4" key="1">
    <citation type="submission" date="2019-12" db="EMBL/GenBank/DDBJ databases">
        <title>Genome sequencing and annotation of Brassica cretica.</title>
        <authorList>
            <person name="Studholme D.J."/>
            <person name="Sarris P.F."/>
        </authorList>
    </citation>
    <scope>NUCLEOTIDE SEQUENCE</scope>
    <source>
        <strain evidence="4">PFS-102/07</strain>
        <tissue evidence="4">Leaf</tissue>
    </source>
</reference>
<feature type="transmembrane region" description="Helical" evidence="2">
    <location>
        <begin position="95"/>
        <end position="112"/>
    </location>
</feature>
<feature type="domain" description="ABC transporter" evidence="3">
    <location>
        <begin position="284"/>
        <end position="495"/>
    </location>
</feature>
<dbReference type="GO" id="GO:0005524">
    <property type="term" value="F:ATP binding"/>
    <property type="evidence" value="ECO:0007669"/>
    <property type="project" value="InterPro"/>
</dbReference>
<dbReference type="GO" id="GO:0016020">
    <property type="term" value="C:membrane"/>
    <property type="evidence" value="ECO:0007669"/>
    <property type="project" value="InterPro"/>
</dbReference>
<sequence length="573" mass="64838">MNLTDEQMTTNTLRLPNRDLKGHGFNLVILTTLVYEKQQRLRIIMKMHGLGDGPYWMISYAYCLAISTVYVICLMIFGSAIGLKFFLLNDYSLHFVFYFLYINLQISVAFLASSAFSKVETASVVGYIYVFGSGLLGWFLFQFLIEDLSFPRHWIFVMELYPGFSLFRGLYEFSHYAFQGNLTGRNGMKWKDLSESSMDKVFYIIIVEWFFLLITAYYIDKMSSSGKGLLFFLKKPFEKFLSPQRPCLQNQVSTVAVEMEKLDVIQESEKVETLMLEQSISHTIVCNKMNKEYPGRDGNPPKMEVRGLSFAVPSGECFGMLGPNGAGKTSFINMMTGLVKPTSGSAFVQGLDICMDMDRVYTSMGVCPQHDLLWETLSGREHLLFYGRLKNLKGSDLDQAVEESLKSVNLLRGGVSDNPAGKYSGGLDPASRMNLWTVIKRAKTNSAIILTTHSIEEPEFLCDRLGKFVDGRLQCIGNPKELKGRYGGSYVLTMTTAPEHAKDVEMLVQDVSPNARKLYHIAGTQKFEIPKEEIRISQVFQAVEKAKRSFKVFALADTTLEDVFIKVARRSDL</sequence>
<protein>
    <recommendedName>
        <fullName evidence="3">ABC transporter domain-containing protein</fullName>
    </recommendedName>
</protein>
<dbReference type="Pfam" id="PF24526">
    <property type="entry name" value="ABCA12_C"/>
    <property type="match status" value="1"/>
</dbReference>
<keyword evidence="2" id="KW-0812">Transmembrane</keyword>
<dbReference type="InterPro" id="IPR026082">
    <property type="entry name" value="ABCA"/>
</dbReference>
<dbReference type="PANTHER" id="PTHR19229">
    <property type="entry name" value="ATP-BINDING CASSETTE TRANSPORTER SUBFAMILY A ABCA"/>
    <property type="match status" value="1"/>
</dbReference>
<dbReference type="GO" id="GO:0140359">
    <property type="term" value="F:ABC-type transporter activity"/>
    <property type="evidence" value="ECO:0007669"/>
    <property type="project" value="InterPro"/>
</dbReference>